<dbReference type="Proteomes" id="UP000007129">
    <property type="component" value="Unassembled WGS sequence"/>
</dbReference>
<comment type="caution">
    <text evidence="1">The sequence shown here is derived from an EMBL/GenBank/DDBJ whole genome shotgun (WGS) entry which is preliminary data.</text>
</comment>
<organism evidence="1 2">
    <name type="scientific">Macrophomina phaseolina (strain MS6)</name>
    <name type="common">Charcoal rot fungus</name>
    <dbReference type="NCBI Taxonomy" id="1126212"/>
    <lineage>
        <taxon>Eukaryota</taxon>
        <taxon>Fungi</taxon>
        <taxon>Dikarya</taxon>
        <taxon>Ascomycota</taxon>
        <taxon>Pezizomycotina</taxon>
        <taxon>Dothideomycetes</taxon>
        <taxon>Dothideomycetes incertae sedis</taxon>
        <taxon>Botryosphaeriales</taxon>
        <taxon>Botryosphaeriaceae</taxon>
        <taxon>Macrophomina</taxon>
    </lineage>
</organism>
<dbReference type="VEuPathDB" id="FungiDB:MPH_12012"/>
<evidence type="ECO:0000313" key="1">
    <source>
        <dbReference type="EMBL" id="EKG11009.1"/>
    </source>
</evidence>
<protein>
    <submittedName>
        <fullName evidence="1">Uncharacterized protein</fullName>
    </submittedName>
</protein>
<proteinExistence type="predicted"/>
<reference evidence="1 2" key="1">
    <citation type="journal article" date="2012" name="BMC Genomics">
        <title>Tools to kill: Genome of one of the most destructive plant pathogenic fungi Macrophomina phaseolina.</title>
        <authorList>
            <person name="Islam M.S."/>
            <person name="Haque M.S."/>
            <person name="Islam M.M."/>
            <person name="Emdad E.M."/>
            <person name="Halim A."/>
            <person name="Hossen Q.M.M."/>
            <person name="Hossain M.Z."/>
            <person name="Ahmed B."/>
            <person name="Rahim S."/>
            <person name="Rahman M.S."/>
            <person name="Alam M.M."/>
            <person name="Hou S."/>
            <person name="Wan X."/>
            <person name="Saito J.A."/>
            <person name="Alam M."/>
        </authorList>
    </citation>
    <scope>NUCLEOTIDE SEQUENCE [LARGE SCALE GENOMIC DNA]</scope>
    <source>
        <strain evidence="1 2">MS6</strain>
    </source>
</reference>
<dbReference type="AlphaFoldDB" id="K2RLI6"/>
<sequence length="136" mass="15399">MPHPVCASMLRISSMMAECSEWWPSMRPAIHSGWHALFKHPSCGFDSDIPHTRLACHSGLLTGRGSRRKLLGMEFSSRMHAVWYSWFELMAAQCTKRISGNGFPCFWPMVLAGRSSRGRSLSQRLSSCQSFFQRSA</sequence>
<gene>
    <name evidence="1" type="ORF">MPH_12012</name>
</gene>
<dbReference type="EMBL" id="AHHD01000500">
    <property type="protein sequence ID" value="EKG11009.1"/>
    <property type="molecule type" value="Genomic_DNA"/>
</dbReference>
<accession>K2RLI6</accession>
<dbReference type="HOGENOM" id="CLU_1875830_0_0_1"/>
<evidence type="ECO:0000313" key="2">
    <source>
        <dbReference type="Proteomes" id="UP000007129"/>
    </source>
</evidence>
<dbReference type="InParanoid" id="K2RLI6"/>
<name>K2RLI6_MACPH</name>